<protein>
    <recommendedName>
        <fullName evidence="14">O-methylsterigmatocystin oxidoreductase</fullName>
    </recommendedName>
</protein>
<sequence length="508" mass="57948">MYSLSVSTMGSALALSVLAWMTTKFYSRPPLPPGPPKRSWVTGNAKDMPQGHPWLKFTEWAKQYGEIVHLRVHTNNIIIASSHEVIMELFEKRGALYSQRPRRMMLIMMGWGNLIAFSGYGERWKMYRKFANLGFSKMSVVKYHDGQTKDVHTFLRRLVDGPEDIAKELNMLVGMIIMRIAYGYQVRDPDDPFVTVSDEAIASMSTTGVAGRYLVDSYPFLRFLPTWLPGMGFKLKAQEWSRLPYRMIEEPYRWARKQIDEGEYTPSFLSELLESNESGEQGEDIIKWTVGSMYNAGSHTTVSTLSNFVLAMLQYPEVLCKAQEEMDRVVGTERLPTMSDRPHLPYLECIILETMRWYPVTPLTVPHRIEKEDSYRGYRIPANSTVYANIYAITRDERIFPDPENFIPERFDSTQSGAMPLDPREFIFGIGRRICPGNNVADGTIYLAVANLVATMSITKARDENGYEIEPQVVRTGGLVSQTLPFKCSITPRSEQARNLINSTALLD</sequence>
<dbReference type="PANTHER" id="PTHR46300:SF7">
    <property type="entry name" value="P450, PUTATIVE (EUROFUNG)-RELATED"/>
    <property type="match status" value="1"/>
</dbReference>
<dbReference type="InterPro" id="IPR017972">
    <property type="entry name" value="Cyt_P450_CS"/>
</dbReference>
<dbReference type="Gene3D" id="1.10.630.10">
    <property type="entry name" value="Cytochrome P450"/>
    <property type="match status" value="1"/>
</dbReference>
<keyword evidence="11" id="KW-0732">Signal</keyword>
<dbReference type="GO" id="GO:0004497">
    <property type="term" value="F:monooxygenase activity"/>
    <property type="evidence" value="ECO:0007669"/>
    <property type="project" value="UniProtKB-KW"/>
</dbReference>
<evidence type="ECO:0000256" key="7">
    <source>
        <dbReference type="ARBA" id="ARBA00023004"/>
    </source>
</evidence>
<evidence type="ECO:0000256" key="9">
    <source>
        <dbReference type="PIRSR" id="PIRSR602401-1"/>
    </source>
</evidence>
<evidence type="ECO:0000256" key="10">
    <source>
        <dbReference type="RuleBase" id="RU000461"/>
    </source>
</evidence>
<evidence type="ECO:0000256" key="4">
    <source>
        <dbReference type="ARBA" id="ARBA00022617"/>
    </source>
</evidence>
<comment type="cofactor">
    <cofactor evidence="1 9">
        <name>heme</name>
        <dbReference type="ChEBI" id="CHEBI:30413"/>
    </cofactor>
</comment>
<dbReference type="InterPro" id="IPR001128">
    <property type="entry name" value="Cyt_P450"/>
</dbReference>
<comment type="similarity">
    <text evidence="3 10">Belongs to the cytochrome P450 family.</text>
</comment>
<dbReference type="InterPro" id="IPR036396">
    <property type="entry name" value="Cyt_P450_sf"/>
</dbReference>
<dbReference type="InterPro" id="IPR050364">
    <property type="entry name" value="Cytochrome_P450_fung"/>
</dbReference>
<dbReference type="InterPro" id="IPR002401">
    <property type="entry name" value="Cyt_P450_E_grp-I"/>
</dbReference>
<dbReference type="Proteomes" id="UP000663888">
    <property type="component" value="Unassembled WGS sequence"/>
</dbReference>
<feature type="chain" id="PRO_5034575618" description="O-methylsterigmatocystin oxidoreductase" evidence="11">
    <location>
        <begin position="20"/>
        <end position="508"/>
    </location>
</feature>
<name>A0A8H3BEX8_9AGAM</name>
<dbReference type="GO" id="GO:0020037">
    <property type="term" value="F:heme binding"/>
    <property type="evidence" value="ECO:0007669"/>
    <property type="project" value="InterPro"/>
</dbReference>
<dbReference type="CDD" id="cd11065">
    <property type="entry name" value="CYP64-like"/>
    <property type="match status" value="1"/>
</dbReference>
<comment type="pathway">
    <text evidence="2">Secondary metabolite biosynthesis.</text>
</comment>
<dbReference type="GO" id="GO:0016705">
    <property type="term" value="F:oxidoreductase activity, acting on paired donors, with incorporation or reduction of molecular oxygen"/>
    <property type="evidence" value="ECO:0007669"/>
    <property type="project" value="InterPro"/>
</dbReference>
<reference evidence="12" key="1">
    <citation type="submission" date="2021-01" db="EMBL/GenBank/DDBJ databases">
        <authorList>
            <person name="Kaushik A."/>
        </authorList>
    </citation>
    <scope>NUCLEOTIDE SEQUENCE</scope>
    <source>
        <strain evidence="12">AG4-R118</strain>
    </source>
</reference>
<keyword evidence="5 9" id="KW-0479">Metal-binding</keyword>
<evidence type="ECO:0000313" key="13">
    <source>
        <dbReference type="Proteomes" id="UP000663888"/>
    </source>
</evidence>
<evidence type="ECO:0000256" key="11">
    <source>
        <dbReference type="SAM" id="SignalP"/>
    </source>
</evidence>
<evidence type="ECO:0008006" key="14">
    <source>
        <dbReference type="Google" id="ProtNLM"/>
    </source>
</evidence>
<comment type="caution">
    <text evidence="12">The sequence shown here is derived from an EMBL/GenBank/DDBJ whole genome shotgun (WGS) entry which is preliminary data.</text>
</comment>
<gene>
    <name evidence="12" type="ORF">RDB_LOCUS78858</name>
</gene>
<dbReference type="PROSITE" id="PS00086">
    <property type="entry name" value="CYTOCHROME_P450"/>
    <property type="match status" value="1"/>
</dbReference>
<dbReference type="AlphaFoldDB" id="A0A8H3BEX8"/>
<dbReference type="PRINTS" id="PR00463">
    <property type="entry name" value="EP450I"/>
</dbReference>
<evidence type="ECO:0000256" key="1">
    <source>
        <dbReference type="ARBA" id="ARBA00001971"/>
    </source>
</evidence>
<feature type="binding site" description="axial binding residue" evidence="9">
    <location>
        <position position="435"/>
    </location>
    <ligand>
        <name>heme</name>
        <dbReference type="ChEBI" id="CHEBI:30413"/>
    </ligand>
    <ligandPart>
        <name>Fe</name>
        <dbReference type="ChEBI" id="CHEBI:18248"/>
    </ligandPart>
</feature>
<evidence type="ECO:0000256" key="8">
    <source>
        <dbReference type="ARBA" id="ARBA00023033"/>
    </source>
</evidence>
<evidence type="ECO:0000313" key="12">
    <source>
        <dbReference type="EMBL" id="CAE6456107.1"/>
    </source>
</evidence>
<evidence type="ECO:0000256" key="2">
    <source>
        <dbReference type="ARBA" id="ARBA00005179"/>
    </source>
</evidence>
<feature type="signal peptide" evidence="11">
    <location>
        <begin position="1"/>
        <end position="19"/>
    </location>
</feature>
<keyword evidence="8 10" id="KW-0503">Monooxygenase</keyword>
<keyword evidence="7 9" id="KW-0408">Iron</keyword>
<dbReference type="Pfam" id="PF00067">
    <property type="entry name" value="p450"/>
    <property type="match status" value="1"/>
</dbReference>
<dbReference type="EMBL" id="CAJMWX010001048">
    <property type="protein sequence ID" value="CAE6456107.1"/>
    <property type="molecule type" value="Genomic_DNA"/>
</dbReference>
<evidence type="ECO:0000256" key="3">
    <source>
        <dbReference type="ARBA" id="ARBA00010617"/>
    </source>
</evidence>
<dbReference type="SUPFAM" id="SSF48264">
    <property type="entry name" value="Cytochrome P450"/>
    <property type="match status" value="1"/>
</dbReference>
<evidence type="ECO:0000256" key="6">
    <source>
        <dbReference type="ARBA" id="ARBA00023002"/>
    </source>
</evidence>
<accession>A0A8H3BEX8</accession>
<dbReference type="PRINTS" id="PR00385">
    <property type="entry name" value="P450"/>
</dbReference>
<keyword evidence="4 9" id="KW-0349">Heme</keyword>
<keyword evidence="6 10" id="KW-0560">Oxidoreductase</keyword>
<dbReference type="PANTHER" id="PTHR46300">
    <property type="entry name" value="P450, PUTATIVE (EUROFUNG)-RELATED-RELATED"/>
    <property type="match status" value="1"/>
</dbReference>
<proteinExistence type="inferred from homology"/>
<dbReference type="GO" id="GO:0005506">
    <property type="term" value="F:iron ion binding"/>
    <property type="evidence" value="ECO:0007669"/>
    <property type="project" value="InterPro"/>
</dbReference>
<evidence type="ECO:0000256" key="5">
    <source>
        <dbReference type="ARBA" id="ARBA00022723"/>
    </source>
</evidence>
<organism evidence="12 13">
    <name type="scientific">Rhizoctonia solani</name>
    <dbReference type="NCBI Taxonomy" id="456999"/>
    <lineage>
        <taxon>Eukaryota</taxon>
        <taxon>Fungi</taxon>
        <taxon>Dikarya</taxon>
        <taxon>Basidiomycota</taxon>
        <taxon>Agaricomycotina</taxon>
        <taxon>Agaricomycetes</taxon>
        <taxon>Cantharellales</taxon>
        <taxon>Ceratobasidiaceae</taxon>
        <taxon>Rhizoctonia</taxon>
    </lineage>
</organism>